<dbReference type="PANTHER" id="PTHR47366:SF1">
    <property type="entry name" value="TWO-ON-TWO HEMOGLOBIN-3"/>
    <property type="match status" value="1"/>
</dbReference>
<evidence type="ECO:0000256" key="5">
    <source>
        <dbReference type="ARBA" id="ARBA00023004"/>
    </source>
</evidence>
<evidence type="ECO:0000256" key="3">
    <source>
        <dbReference type="ARBA" id="ARBA00022617"/>
    </source>
</evidence>
<dbReference type="Pfam" id="PF01152">
    <property type="entry name" value="Bac_globin"/>
    <property type="match status" value="1"/>
</dbReference>
<evidence type="ECO:0000313" key="7">
    <source>
        <dbReference type="EMBL" id="QED47245.1"/>
    </source>
</evidence>
<evidence type="ECO:0000313" key="8">
    <source>
        <dbReference type="Proteomes" id="UP000321555"/>
    </source>
</evidence>
<evidence type="ECO:0000256" key="6">
    <source>
        <dbReference type="ARBA" id="ARBA00034496"/>
    </source>
</evidence>
<sequence length="135" mass="15655">MVEKMHTPFDAIGEEALHLLVEKFYHRVGQHPDLAPIFPSDLTETARKQKQFLTQYLGGPPLYTSEHGHPMLRARHMPFEITETRARAWLLCMKEAMDEVGLDGQVREDFYSRLFLTAQHMINTSENELMKGENL</sequence>
<dbReference type="KEGG" id="bda:FSZ17_08285"/>
<accession>A0A5B8Z2J3</accession>
<dbReference type="FunFam" id="1.10.490.10:FF:000004">
    <property type="entry name" value="Group 2 hemoglobin yjbI"/>
    <property type="match status" value="1"/>
</dbReference>
<evidence type="ECO:0000256" key="1">
    <source>
        <dbReference type="ARBA" id="ARBA00001971"/>
    </source>
</evidence>
<comment type="similarity">
    <text evidence="6">Belongs to the truncated hemoglobin family. Group II subfamily.</text>
</comment>
<dbReference type="GO" id="GO:0046872">
    <property type="term" value="F:metal ion binding"/>
    <property type="evidence" value="ECO:0007669"/>
    <property type="project" value="UniProtKB-KW"/>
</dbReference>
<keyword evidence="8" id="KW-1185">Reference proteome</keyword>
<dbReference type="GO" id="GO:0020037">
    <property type="term" value="F:heme binding"/>
    <property type="evidence" value="ECO:0007669"/>
    <property type="project" value="InterPro"/>
</dbReference>
<dbReference type="PROSITE" id="PS01213">
    <property type="entry name" value="GLOBIN_FAM_2"/>
    <property type="match status" value="1"/>
</dbReference>
<dbReference type="Gene3D" id="1.10.490.10">
    <property type="entry name" value="Globins"/>
    <property type="match status" value="1"/>
</dbReference>
<proteinExistence type="inferred from homology"/>
<organism evidence="7 8">
    <name type="scientific">Cytobacillus dafuensis</name>
    <name type="common">Bacillus dafuensis</name>
    <dbReference type="NCBI Taxonomy" id="1742359"/>
    <lineage>
        <taxon>Bacteria</taxon>
        <taxon>Bacillati</taxon>
        <taxon>Bacillota</taxon>
        <taxon>Bacilli</taxon>
        <taxon>Bacillales</taxon>
        <taxon>Bacillaceae</taxon>
        <taxon>Cytobacillus</taxon>
    </lineage>
</organism>
<dbReference type="SUPFAM" id="SSF46458">
    <property type="entry name" value="Globin-like"/>
    <property type="match status" value="1"/>
</dbReference>
<dbReference type="CDD" id="cd14772">
    <property type="entry name" value="TrHb2_Bs-trHb-like_O"/>
    <property type="match status" value="1"/>
</dbReference>
<dbReference type="InterPro" id="IPR012292">
    <property type="entry name" value="Globin/Proto"/>
</dbReference>
<dbReference type="InterPro" id="IPR044203">
    <property type="entry name" value="GlbO/GLB3-like"/>
</dbReference>
<comment type="cofactor">
    <cofactor evidence="1">
        <name>heme</name>
        <dbReference type="ChEBI" id="CHEBI:30413"/>
    </cofactor>
</comment>
<dbReference type="InterPro" id="IPR019795">
    <property type="entry name" value="Globin_bac-like_CS"/>
</dbReference>
<dbReference type="PANTHER" id="PTHR47366">
    <property type="entry name" value="TWO-ON-TWO HEMOGLOBIN-3"/>
    <property type="match status" value="1"/>
</dbReference>
<dbReference type="InterPro" id="IPR001486">
    <property type="entry name" value="Hemoglobin_trunc"/>
</dbReference>
<evidence type="ECO:0000256" key="2">
    <source>
        <dbReference type="ARBA" id="ARBA00022448"/>
    </source>
</evidence>
<dbReference type="InterPro" id="IPR009050">
    <property type="entry name" value="Globin-like_sf"/>
</dbReference>
<reference evidence="8" key="1">
    <citation type="submission" date="2019-08" db="EMBL/GenBank/DDBJ databases">
        <authorList>
            <person name="Zheng X."/>
        </authorList>
    </citation>
    <scope>NUCLEOTIDE SEQUENCE [LARGE SCALE GENOMIC DNA]</scope>
    <source>
        <strain evidence="8">FJAT-25496</strain>
    </source>
</reference>
<dbReference type="GO" id="GO:0005344">
    <property type="term" value="F:oxygen carrier activity"/>
    <property type="evidence" value="ECO:0007669"/>
    <property type="project" value="InterPro"/>
</dbReference>
<evidence type="ECO:0000256" key="4">
    <source>
        <dbReference type="ARBA" id="ARBA00022723"/>
    </source>
</evidence>
<dbReference type="STRING" id="1742359.GCA_001439625_03814"/>
<gene>
    <name evidence="7" type="ORF">FSZ17_08285</name>
</gene>
<dbReference type="GO" id="GO:0019825">
    <property type="term" value="F:oxygen binding"/>
    <property type="evidence" value="ECO:0007669"/>
    <property type="project" value="InterPro"/>
</dbReference>
<dbReference type="Proteomes" id="UP000321555">
    <property type="component" value="Chromosome"/>
</dbReference>
<dbReference type="OrthoDB" id="9790913at2"/>
<keyword evidence="5" id="KW-0408">Iron</keyword>
<dbReference type="EMBL" id="CP042593">
    <property type="protein sequence ID" value="QED47245.1"/>
    <property type="molecule type" value="Genomic_DNA"/>
</dbReference>
<dbReference type="RefSeq" id="WP_057774190.1">
    <property type="nucleotide sequence ID" value="NZ_CP042593.1"/>
</dbReference>
<dbReference type="AlphaFoldDB" id="A0A5B8Z2J3"/>
<protein>
    <submittedName>
        <fullName evidence="7">Globin</fullName>
    </submittedName>
</protein>
<keyword evidence="3" id="KW-0349">Heme</keyword>
<keyword evidence="4" id="KW-0479">Metal-binding</keyword>
<name>A0A5B8Z2J3_CYTDA</name>
<keyword evidence="2" id="KW-0813">Transport</keyword>